<protein>
    <recommendedName>
        <fullName evidence="1">Dynein heavy chain C-terminal domain-containing protein</fullName>
    </recommendedName>
</protein>
<dbReference type="FunFam" id="1.20.1270.280:FF:000001">
    <property type="entry name" value="dynein heavy chain 7, axonemal"/>
    <property type="match status" value="1"/>
</dbReference>
<proteinExistence type="predicted"/>
<name>A0A7S3EVE5_9EUKA</name>
<dbReference type="InterPro" id="IPR043160">
    <property type="entry name" value="Dynein_C_barrel"/>
</dbReference>
<dbReference type="AlphaFoldDB" id="A0A7S3EVE5"/>
<sequence>MSDETDLAPGGLYPSPRAGKLVDYQQAITKLPINPHPNIFGLHENADIACANNETQELCDIILSLQPKVSSGGGKSRDDVVREVATALTERNIKPFNIVDVMERYPLTYTESMNTVLTQEVGRFNKLIKVFNRSLADLLKALKGLVVMSAELDAMATSLFTNAVPSMWSKVGYPSLKPLAAWVEDLVLRIAFIDKWIEQGTPVSYWIPGFFFPQAFLTGTLSNYARKYEVAIDSVTFGFHVMQNRGDDIIQKPDDGCYIYGCFLEGAGWDPIENVLIESNPKELFVPFPAIWLEPIVDRQPPSGGVYSCPMYKTLTRAGTLSTTGHSTNFVLMVELPSADACEGQFHKYCEEFSCHWIKRAVALFTSLNY</sequence>
<feature type="domain" description="Dynein heavy chain C-terminal" evidence="1">
    <location>
        <begin position="53"/>
        <end position="365"/>
    </location>
</feature>
<accession>A0A7S3EVE5</accession>
<gene>
    <name evidence="2" type="ORF">HERI1096_LOCUS10768</name>
</gene>
<dbReference type="EMBL" id="HBHX01019355">
    <property type="protein sequence ID" value="CAE0110108.1"/>
    <property type="molecule type" value="Transcribed_RNA"/>
</dbReference>
<reference evidence="2" key="1">
    <citation type="submission" date="2021-01" db="EMBL/GenBank/DDBJ databases">
        <authorList>
            <person name="Corre E."/>
            <person name="Pelletier E."/>
            <person name="Niang G."/>
            <person name="Scheremetjew M."/>
            <person name="Finn R."/>
            <person name="Kale V."/>
            <person name="Holt S."/>
            <person name="Cochrane G."/>
            <person name="Meng A."/>
            <person name="Brown T."/>
            <person name="Cohen L."/>
        </authorList>
    </citation>
    <scope>NUCLEOTIDE SEQUENCE</scope>
    <source>
        <strain evidence="2">CCMP281</strain>
    </source>
</reference>
<organism evidence="2">
    <name type="scientific">Haptolina ericina</name>
    <dbReference type="NCBI Taxonomy" id="156174"/>
    <lineage>
        <taxon>Eukaryota</taxon>
        <taxon>Haptista</taxon>
        <taxon>Haptophyta</taxon>
        <taxon>Prymnesiophyceae</taxon>
        <taxon>Prymnesiales</taxon>
        <taxon>Prymnesiaceae</taxon>
        <taxon>Haptolina</taxon>
    </lineage>
</organism>
<dbReference type="PANTHER" id="PTHR46961">
    <property type="entry name" value="DYNEIN HEAVY CHAIN 1, AXONEMAL-LIKE PROTEIN"/>
    <property type="match status" value="1"/>
</dbReference>
<dbReference type="GO" id="GO:0045505">
    <property type="term" value="F:dynein intermediate chain binding"/>
    <property type="evidence" value="ECO:0007669"/>
    <property type="project" value="InterPro"/>
</dbReference>
<evidence type="ECO:0000313" key="2">
    <source>
        <dbReference type="EMBL" id="CAE0110108.1"/>
    </source>
</evidence>
<dbReference type="GO" id="GO:0051959">
    <property type="term" value="F:dynein light intermediate chain binding"/>
    <property type="evidence" value="ECO:0007669"/>
    <property type="project" value="InterPro"/>
</dbReference>
<dbReference type="Pfam" id="PF18199">
    <property type="entry name" value="Dynein_C"/>
    <property type="match status" value="1"/>
</dbReference>
<dbReference type="Gene3D" id="1.20.1270.280">
    <property type="match status" value="1"/>
</dbReference>
<dbReference type="PANTHER" id="PTHR46961:SF5">
    <property type="entry name" value="DYNEIN AXONEMAL HEAVY CHAIN 1"/>
    <property type="match status" value="1"/>
</dbReference>
<dbReference type="InterPro" id="IPR041228">
    <property type="entry name" value="Dynein_C"/>
</dbReference>
<dbReference type="GO" id="GO:0007018">
    <property type="term" value="P:microtubule-based movement"/>
    <property type="evidence" value="ECO:0007669"/>
    <property type="project" value="InterPro"/>
</dbReference>
<evidence type="ECO:0000259" key="1">
    <source>
        <dbReference type="Pfam" id="PF18199"/>
    </source>
</evidence>
<dbReference type="InterPro" id="IPR026983">
    <property type="entry name" value="DHC"/>
</dbReference>
<dbReference type="GO" id="GO:0030286">
    <property type="term" value="C:dynein complex"/>
    <property type="evidence" value="ECO:0007669"/>
    <property type="project" value="InterPro"/>
</dbReference>
<dbReference type="FunFam" id="3.10.490.20:FF:000008">
    <property type="entry name" value="dynein heavy chain 2, axonemal"/>
    <property type="match status" value="1"/>
</dbReference>
<dbReference type="Gene3D" id="3.10.490.20">
    <property type="match status" value="1"/>
</dbReference>